<dbReference type="Proteomes" id="UP000003288">
    <property type="component" value="Unassembled WGS sequence"/>
</dbReference>
<comment type="caution">
    <text evidence="13">The sequence shown here is derived from an EMBL/GenBank/DDBJ whole genome shotgun (WGS) entry which is preliminary data.</text>
</comment>
<dbReference type="PROSITE" id="PS00906">
    <property type="entry name" value="UROD_1"/>
    <property type="match status" value="1"/>
</dbReference>
<protein>
    <recommendedName>
        <fullName evidence="3 8">Uroporphyrinogen decarboxylase</fullName>
        <shortName evidence="8">UPD</shortName>
        <shortName evidence="8">URO-D</shortName>
        <ecNumber evidence="3 8">4.1.1.37</ecNumber>
    </recommendedName>
</protein>
<evidence type="ECO:0000256" key="4">
    <source>
        <dbReference type="ARBA" id="ARBA00022490"/>
    </source>
</evidence>
<feature type="domain" description="Uroporphyrinogen decarboxylase (URO-D)" evidence="12">
    <location>
        <begin position="137"/>
        <end position="153"/>
    </location>
</feature>
<organism evidence="13 14">
    <name type="scientific">Caminibacter mediatlanticus TB-2</name>
    <dbReference type="NCBI Taxonomy" id="391592"/>
    <lineage>
        <taxon>Bacteria</taxon>
        <taxon>Pseudomonadati</taxon>
        <taxon>Campylobacterota</taxon>
        <taxon>Epsilonproteobacteria</taxon>
        <taxon>Nautiliales</taxon>
        <taxon>Nautiliaceae</taxon>
        <taxon>Caminibacter</taxon>
    </lineage>
</organism>
<dbReference type="PANTHER" id="PTHR21091">
    <property type="entry name" value="METHYLTETRAHYDROFOLATE:HOMOCYSTEINE METHYLTRANSFERASE RELATED"/>
    <property type="match status" value="1"/>
</dbReference>
<evidence type="ECO:0000256" key="8">
    <source>
        <dbReference type="HAMAP-Rule" id="MF_00218"/>
    </source>
</evidence>
<evidence type="ECO:0000256" key="3">
    <source>
        <dbReference type="ARBA" id="ARBA00012288"/>
    </source>
</evidence>
<keyword evidence="4 8" id="KW-0963">Cytoplasm</keyword>
<comment type="subcellular location">
    <subcellularLocation>
        <location evidence="8">Cytoplasm</location>
    </subcellularLocation>
</comment>
<comment type="pathway">
    <text evidence="1 8 9">Porphyrin-containing compound metabolism; protoporphyrin-IX biosynthesis; coproporphyrinogen-III from 5-aminolevulinate: step 4/4.</text>
</comment>
<comment type="function">
    <text evidence="8">Catalyzes the decarboxylation of four acetate groups of uroporphyrinogen-III to yield coproporphyrinogen-III.</text>
</comment>
<evidence type="ECO:0000256" key="6">
    <source>
        <dbReference type="ARBA" id="ARBA00023239"/>
    </source>
</evidence>
<dbReference type="AlphaFoldDB" id="A0AAI9F2P3"/>
<feature type="binding site" evidence="8">
    <location>
        <position position="317"/>
    </location>
    <ligand>
        <name>substrate</name>
    </ligand>
</feature>
<keyword evidence="7 8" id="KW-0627">Porphyrin biosynthesis</keyword>
<feature type="binding site" evidence="8">
    <location>
        <position position="149"/>
    </location>
    <ligand>
        <name>substrate</name>
    </ligand>
</feature>
<evidence type="ECO:0000256" key="1">
    <source>
        <dbReference type="ARBA" id="ARBA00004804"/>
    </source>
</evidence>
<evidence type="ECO:0000256" key="2">
    <source>
        <dbReference type="ARBA" id="ARBA00009935"/>
    </source>
</evidence>
<dbReference type="GO" id="GO:0019353">
    <property type="term" value="P:protoporphyrinogen IX biosynthetic process from glutamate"/>
    <property type="evidence" value="ECO:0007669"/>
    <property type="project" value="TreeGrafter"/>
</dbReference>
<dbReference type="EC" id="4.1.1.37" evidence="3 8"/>
<keyword evidence="5 8" id="KW-0210">Decarboxylase</keyword>
<dbReference type="SUPFAM" id="SSF51726">
    <property type="entry name" value="UROD/MetE-like"/>
    <property type="match status" value="1"/>
</dbReference>
<dbReference type="Pfam" id="PF01208">
    <property type="entry name" value="URO-D"/>
    <property type="match status" value="1"/>
</dbReference>
<evidence type="ECO:0000256" key="10">
    <source>
        <dbReference type="RuleBase" id="RU004169"/>
    </source>
</evidence>
<reference evidence="13 14" key="1">
    <citation type="journal article" date="2011" name="Stand. Genomic Sci.">
        <title>Draft genome sequence of Caminibacter mediatlanticus strain TB-2, an epsilonproteobacterium isolated from a deep-sea hydrothermal vent.</title>
        <authorList>
            <person name="Giovannelli D."/>
            <person name="Ferriera S."/>
            <person name="Johnson J."/>
            <person name="Kravitz S."/>
            <person name="Perez-Rodriguez I."/>
            <person name="Ricci J."/>
            <person name="O'Brien C."/>
            <person name="Voordeckers J.W."/>
            <person name="Bini E."/>
            <person name="Vetriani C."/>
        </authorList>
    </citation>
    <scope>NUCLEOTIDE SEQUENCE [LARGE SCALE GENOMIC DNA]</scope>
    <source>
        <strain evidence="13 14">TB-2</strain>
    </source>
</reference>
<evidence type="ECO:0000259" key="12">
    <source>
        <dbReference type="PROSITE" id="PS00907"/>
    </source>
</evidence>
<comment type="caution">
    <text evidence="8">Lacks conserved residue(s) required for the propagation of feature annotation.</text>
</comment>
<sequence>MSNIFIDACFGRETPYTPVWMMRQAGRYLPEYMEVRKKVGNFLDMTRNPEIVAEVTLQPIEILDVDAAILFSDILNLPMEMGLSLRFEKGVGPVFDKTIDSEKDIDNLDPNADEKLFYVYEGIKKIKERLPENKALIGFAGSPWTIATYMVEGRGSKQYAKIKKMVYSNPMLLHRLLAFNTKETIEYLSKQIEAGADAVMIFDSWGSALEKEKFFEFSWNYMKEIAKNIKQNYPTIPVIGFSKGVGLYYPDMDGEFDVIGVDWSVPMDYSLGIFKDNYTLQGNMDPTRLYSKSATKEAVEKIAKIMKGHRHIFNLGHGILPDVPVENAKYFVDLCKEVSRKLKEEE</sequence>
<accession>A0AAI9F2P3</accession>
<dbReference type="EMBL" id="ABCJ01000002">
    <property type="protein sequence ID" value="EDM24019.1"/>
    <property type="molecule type" value="Genomic_DNA"/>
</dbReference>
<evidence type="ECO:0000313" key="14">
    <source>
        <dbReference type="Proteomes" id="UP000003288"/>
    </source>
</evidence>
<dbReference type="InterPro" id="IPR000257">
    <property type="entry name" value="Uroporphyrinogen_deCOase"/>
</dbReference>
<comment type="similarity">
    <text evidence="2 8 10">Belongs to the uroporphyrinogen decarboxylase family.</text>
</comment>
<evidence type="ECO:0000259" key="11">
    <source>
        <dbReference type="PROSITE" id="PS00906"/>
    </source>
</evidence>
<dbReference type="HAMAP" id="MF_00218">
    <property type="entry name" value="URO_D"/>
    <property type="match status" value="1"/>
</dbReference>
<dbReference type="FunFam" id="3.20.20.210:FF:000007">
    <property type="entry name" value="Uroporphyrinogen decarboxylase"/>
    <property type="match status" value="1"/>
</dbReference>
<feature type="binding site" evidence="8">
    <location>
        <position position="73"/>
    </location>
    <ligand>
        <name>substrate</name>
    </ligand>
</feature>
<feature type="domain" description="Uroporphyrinogen decarboxylase (URO-D)" evidence="11">
    <location>
        <begin position="18"/>
        <end position="27"/>
    </location>
</feature>
<dbReference type="GO" id="GO:0005829">
    <property type="term" value="C:cytosol"/>
    <property type="evidence" value="ECO:0007669"/>
    <property type="project" value="TreeGrafter"/>
</dbReference>
<evidence type="ECO:0000256" key="9">
    <source>
        <dbReference type="RuleBase" id="RU000554"/>
    </source>
</evidence>
<feature type="site" description="Transition state stabilizer" evidence="8">
    <location>
        <position position="73"/>
    </location>
</feature>
<dbReference type="InterPro" id="IPR006361">
    <property type="entry name" value="Uroporphyrinogen_deCO2ase_HemE"/>
</dbReference>
<dbReference type="InterPro" id="IPR038071">
    <property type="entry name" value="UROD/MetE-like_sf"/>
</dbReference>
<name>A0AAI9F2P3_9BACT</name>
<comment type="subunit">
    <text evidence="8">Homodimer.</text>
</comment>
<feature type="binding site" evidence="8">
    <location>
        <position position="204"/>
    </location>
    <ligand>
        <name>substrate</name>
    </ligand>
</feature>
<evidence type="ECO:0000313" key="13">
    <source>
        <dbReference type="EMBL" id="EDM24019.1"/>
    </source>
</evidence>
<feature type="binding site" evidence="8">
    <location>
        <begin position="23"/>
        <end position="27"/>
    </location>
    <ligand>
        <name>substrate</name>
    </ligand>
</feature>
<dbReference type="PANTHER" id="PTHR21091:SF169">
    <property type="entry name" value="UROPORPHYRINOGEN DECARBOXYLASE"/>
    <property type="match status" value="1"/>
</dbReference>
<comment type="catalytic activity">
    <reaction evidence="8 9">
        <text>uroporphyrinogen III + 4 H(+) = coproporphyrinogen III + 4 CO2</text>
        <dbReference type="Rhea" id="RHEA:19865"/>
        <dbReference type="ChEBI" id="CHEBI:15378"/>
        <dbReference type="ChEBI" id="CHEBI:16526"/>
        <dbReference type="ChEBI" id="CHEBI:57308"/>
        <dbReference type="ChEBI" id="CHEBI:57309"/>
        <dbReference type="EC" id="4.1.1.37"/>
    </reaction>
</comment>
<dbReference type="RefSeq" id="WP_007473974.1">
    <property type="nucleotide sequence ID" value="NZ_ABCJ01000002.1"/>
</dbReference>
<dbReference type="PROSITE" id="PS00907">
    <property type="entry name" value="UROD_2"/>
    <property type="match status" value="1"/>
</dbReference>
<dbReference type="NCBIfam" id="TIGR01464">
    <property type="entry name" value="hemE"/>
    <property type="match status" value="1"/>
</dbReference>
<evidence type="ECO:0000256" key="7">
    <source>
        <dbReference type="ARBA" id="ARBA00023244"/>
    </source>
</evidence>
<keyword evidence="6 8" id="KW-0456">Lyase</keyword>
<dbReference type="CDD" id="cd00717">
    <property type="entry name" value="URO-D"/>
    <property type="match status" value="1"/>
</dbReference>
<dbReference type="GO" id="GO:0004853">
    <property type="term" value="F:uroporphyrinogen decarboxylase activity"/>
    <property type="evidence" value="ECO:0007669"/>
    <property type="project" value="UniProtKB-UniRule"/>
</dbReference>
<gene>
    <name evidence="8 13" type="primary">hemE</name>
    <name evidence="13" type="ORF">CMTB2_07186</name>
</gene>
<dbReference type="Gene3D" id="3.20.20.210">
    <property type="match status" value="1"/>
</dbReference>
<evidence type="ECO:0000256" key="5">
    <source>
        <dbReference type="ARBA" id="ARBA00022793"/>
    </source>
</evidence>
<proteinExistence type="inferred from homology"/>